<dbReference type="Gramene" id="TraesRN5D0100846800.1">
    <property type="protein sequence ID" value="TraesRN5D0100846800.1"/>
    <property type="gene ID" value="TraesRN5D0100846800"/>
</dbReference>
<evidence type="ECO:0000259" key="1">
    <source>
        <dbReference type="Pfam" id="PF03478"/>
    </source>
</evidence>
<dbReference type="Gramene" id="TraesWEE_scaffold_162116_01G000100.1">
    <property type="protein sequence ID" value="TraesWEE_scaffold_162116_01G000100.1"/>
    <property type="gene ID" value="TraesWEE_scaffold_162116_01G000100"/>
</dbReference>
<protein>
    <recommendedName>
        <fullName evidence="1">KIB1-4 beta-propeller domain-containing protein</fullName>
    </recommendedName>
</protein>
<dbReference type="Proteomes" id="UP000019116">
    <property type="component" value="Chromosome 5D"/>
</dbReference>
<sequence length="360" mass="39830">MPAASVSWSSLPPDLVSCVGEILLSAGDIDSYMTFRAACRSWRAATDDPCGLSRRFRPHRWVMLDDLSRHVDSRLFLNLDTGRFLRKNVPLLNDGAYTYVGAADGLILLKVDTGYGCDICILNPFTGSTLRFPSGLASRRQCSRVAVTADATAPLVFLFLDCLGGVCYDPSNPLPRWFSAERSPVNMLINVLSFQGRAYIADAGGSVKVVGCPKGPHTNLEITTIIKHNSVTERSFLVDNVGELLLVGKLPSMPGHPRYSPFVRRMHVFRLDLERKALEPIKSIGNRAIFLGPGHCLSIDTNHLPAIEANCIYYYNVKEKDIQMYLYHLEDGSRELLTSPPLHGPSSLAQIILEYCRGRS</sequence>
<dbReference type="EnsemblPlants" id="TraesCS5D02G357400.1">
    <property type="protein sequence ID" value="TraesCS5D02G357400.1.cds1"/>
    <property type="gene ID" value="TraesCS5D02G357400"/>
</dbReference>
<dbReference type="Gramene" id="TraesNOR5D03G03199210.1">
    <property type="protein sequence ID" value="TraesNOR5D03G03199210.1.CDS1"/>
    <property type="gene ID" value="TraesNOR5D03G03199210"/>
</dbReference>
<dbReference type="Gramene" id="TraesCS5D02G357400.1">
    <property type="protein sequence ID" value="TraesCS5D02G357400.1.cds1"/>
    <property type="gene ID" value="TraesCS5D02G357400"/>
</dbReference>
<dbReference type="Gramene" id="TraesCS5D03G0805400.1">
    <property type="protein sequence ID" value="TraesCS5D03G0805400.1.CDS1"/>
    <property type="gene ID" value="TraesCS5D03G0805400"/>
</dbReference>
<dbReference type="Gramene" id="TraesJUL5D03G03194630.1">
    <property type="protein sequence ID" value="TraesJUL5D03G03194630.1.CDS1"/>
    <property type="gene ID" value="TraesJUL5D03G03194630"/>
</dbReference>
<dbReference type="Gramene" id="TraesLAC5D03G03125200.1">
    <property type="protein sequence ID" value="TraesLAC5D03G03125200.1.CDS1"/>
    <property type="gene ID" value="TraesLAC5D03G03125200"/>
</dbReference>
<accession>A0A3B6MV74</accession>
<dbReference type="Gramene" id="TraesCLE_scaffold_134725_01G000100.1">
    <property type="protein sequence ID" value="TraesCLE_scaffold_134725_01G000100.1"/>
    <property type="gene ID" value="TraesCLE_scaffold_134725_01G000100"/>
</dbReference>
<dbReference type="Gramene" id="TraesPARA_EIv1.0_1845850.1">
    <property type="protein sequence ID" value="TraesPARA_EIv1.0_1845850.1.CDS1"/>
    <property type="gene ID" value="TraesPARA_EIv1.0_1845850"/>
</dbReference>
<evidence type="ECO:0000313" key="2">
    <source>
        <dbReference type="EnsemblPlants" id="TraesCS5D02G357400.1.cds1"/>
    </source>
</evidence>
<proteinExistence type="predicted"/>
<dbReference type="Gramene" id="TraesMAC5D03G03168380.1">
    <property type="protein sequence ID" value="TraesMAC5D03G03168380.1.CDS1"/>
    <property type="gene ID" value="TraesMAC5D03G03168380"/>
</dbReference>
<dbReference type="InterPro" id="IPR005174">
    <property type="entry name" value="KIB1-4_b-propeller"/>
</dbReference>
<dbReference type="PANTHER" id="PTHR33165:SF65">
    <property type="entry name" value="DUF295 DOMAIN-CONTAINING PROTEIN"/>
    <property type="match status" value="1"/>
</dbReference>
<dbReference type="Gramene" id="TraesSYM5D03G03110010.1">
    <property type="protein sequence ID" value="TraesSYM5D03G03110010.1.CDS1"/>
    <property type="gene ID" value="TraesSYM5D03G03110010"/>
</dbReference>
<organism evidence="2">
    <name type="scientific">Triticum aestivum</name>
    <name type="common">Wheat</name>
    <dbReference type="NCBI Taxonomy" id="4565"/>
    <lineage>
        <taxon>Eukaryota</taxon>
        <taxon>Viridiplantae</taxon>
        <taxon>Streptophyta</taxon>
        <taxon>Embryophyta</taxon>
        <taxon>Tracheophyta</taxon>
        <taxon>Spermatophyta</taxon>
        <taxon>Magnoliopsida</taxon>
        <taxon>Liliopsida</taxon>
        <taxon>Poales</taxon>
        <taxon>Poaceae</taxon>
        <taxon>BOP clade</taxon>
        <taxon>Pooideae</taxon>
        <taxon>Triticodae</taxon>
        <taxon>Triticeae</taxon>
        <taxon>Triticinae</taxon>
        <taxon>Triticum</taxon>
    </lineage>
</organism>
<dbReference type="AlphaFoldDB" id="A0A3B6MV74"/>
<dbReference type="Pfam" id="PF03478">
    <property type="entry name" value="Beta-prop_KIB1-4"/>
    <property type="match status" value="1"/>
</dbReference>
<dbReference type="Gramene" id="TraesJAG5D03G03166810.1">
    <property type="protein sequence ID" value="TraesJAG5D03G03166810.1.CDS1"/>
    <property type="gene ID" value="TraesJAG5D03G03166810"/>
</dbReference>
<reference evidence="2" key="1">
    <citation type="submission" date="2018-08" db="EMBL/GenBank/DDBJ databases">
        <authorList>
            <person name="Rossello M."/>
        </authorList>
    </citation>
    <scope>NUCLEOTIDE SEQUENCE [LARGE SCALE GENOMIC DNA]</scope>
    <source>
        <strain evidence="2">cv. Chinese Spring</strain>
    </source>
</reference>
<dbReference type="Gramene" id="TraesARI5D03G03123360.1">
    <property type="protein sequence ID" value="TraesARI5D03G03123360.1.CDS1"/>
    <property type="gene ID" value="TraesARI5D03G03123360"/>
</dbReference>
<keyword evidence="3" id="KW-1185">Reference proteome</keyword>
<dbReference type="Gramene" id="TraesSTA5D03G03160530.1">
    <property type="protein sequence ID" value="TraesSTA5D03G03160530.1.CDS1"/>
    <property type="gene ID" value="TraesSTA5D03G03160530"/>
</dbReference>
<dbReference type="Gramene" id="TraesROB_scaffold_190793_01G000100.1">
    <property type="protein sequence ID" value="TraesROB_scaffold_190793_01G000100.1"/>
    <property type="gene ID" value="TraesROB_scaffold_190793_01G000100"/>
</dbReference>
<name>A0A3B6MV74_WHEAT</name>
<dbReference type="PANTHER" id="PTHR33165">
    <property type="entry name" value="F-BOX DOMAIN CONTAINING PROTEIN-LIKE-RELATED"/>
    <property type="match status" value="1"/>
</dbReference>
<feature type="domain" description="KIB1-4 beta-propeller" evidence="1">
    <location>
        <begin position="77"/>
        <end position="325"/>
    </location>
</feature>
<dbReference type="Gramene" id="TraesCAD_scaffold_145953_01G000100.1">
    <property type="protein sequence ID" value="TraesCAD_scaffold_145953_01G000100.1"/>
    <property type="gene ID" value="TraesCAD_scaffold_145953_01G000100"/>
</dbReference>
<dbReference type="OrthoDB" id="653077at2759"/>
<dbReference type="OMA" id="HNSVTER"/>
<dbReference type="Gramene" id="TraesLDM5D03G03174340.1">
    <property type="protein sequence ID" value="TraesLDM5D03G03174340.1.CDS1"/>
    <property type="gene ID" value="TraesLDM5D03G03174340"/>
</dbReference>
<reference evidence="2" key="2">
    <citation type="submission" date="2018-10" db="UniProtKB">
        <authorList>
            <consortium name="EnsemblPlants"/>
        </authorList>
    </citation>
    <scope>IDENTIFICATION</scope>
</reference>
<evidence type="ECO:0000313" key="3">
    <source>
        <dbReference type="Proteomes" id="UP000019116"/>
    </source>
</evidence>